<feature type="active site" description="Charge relay system" evidence="7">
    <location>
        <position position="467"/>
    </location>
</feature>
<evidence type="ECO:0000256" key="8">
    <source>
        <dbReference type="SAM" id="MobiDB-lite"/>
    </source>
</evidence>
<comment type="similarity">
    <text evidence="2 7">Belongs to the peptidase S8 family.</text>
</comment>
<accession>I8AF00</accession>
<feature type="active site" description="Charge relay system" evidence="7">
    <location>
        <position position="502"/>
    </location>
</feature>
<dbReference type="InterPro" id="IPR013783">
    <property type="entry name" value="Ig-like_fold"/>
</dbReference>
<dbReference type="GO" id="GO:0005576">
    <property type="term" value="C:extracellular region"/>
    <property type="evidence" value="ECO:0007669"/>
    <property type="project" value="UniProtKB-SubCell"/>
</dbReference>
<evidence type="ECO:0000256" key="6">
    <source>
        <dbReference type="ARBA" id="ARBA00022825"/>
    </source>
</evidence>
<dbReference type="EMBL" id="AKKV01000042">
    <property type="protein sequence ID" value="EIT83934.1"/>
    <property type="molecule type" value="Genomic_DNA"/>
</dbReference>
<feature type="compositionally biased region" description="Basic and acidic residues" evidence="8">
    <location>
        <begin position="147"/>
        <end position="157"/>
    </location>
</feature>
<dbReference type="SUPFAM" id="SSF52743">
    <property type="entry name" value="Subtilisin-like"/>
    <property type="match status" value="1"/>
</dbReference>
<evidence type="ECO:0000256" key="9">
    <source>
        <dbReference type="SAM" id="SignalP"/>
    </source>
</evidence>
<dbReference type="Gene3D" id="3.40.50.200">
    <property type="entry name" value="Peptidase S8/S53 domain"/>
    <property type="match status" value="1"/>
</dbReference>
<feature type="domain" description="Bacterial Ig" evidence="11">
    <location>
        <begin position="749"/>
        <end position="804"/>
    </location>
</feature>
<dbReference type="AlphaFoldDB" id="I8AF00"/>
<dbReference type="InterPro" id="IPR022398">
    <property type="entry name" value="Peptidase_S8_His-AS"/>
</dbReference>
<dbReference type="InterPro" id="IPR015500">
    <property type="entry name" value="Peptidase_S8_subtilisin-rel"/>
</dbReference>
<evidence type="ECO:0000256" key="5">
    <source>
        <dbReference type="ARBA" id="ARBA00022801"/>
    </source>
</evidence>
<comment type="subcellular location">
    <subcellularLocation>
        <location evidence="1">Secreted</location>
    </subcellularLocation>
</comment>
<dbReference type="InterPro" id="IPR023828">
    <property type="entry name" value="Peptidase_S8_Ser-AS"/>
</dbReference>
<dbReference type="OrthoDB" id="9798386at2"/>
<evidence type="ECO:0000313" key="13">
    <source>
        <dbReference type="Proteomes" id="UP000004080"/>
    </source>
</evidence>
<feature type="signal peptide" evidence="9">
    <location>
        <begin position="1"/>
        <end position="31"/>
    </location>
</feature>
<evidence type="ECO:0000256" key="4">
    <source>
        <dbReference type="ARBA" id="ARBA00022670"/>
    </source>
</evidence>
<feature type="region of interest" description="Disordered" evidence="8">
    <location>
        <begin position="138"/>
        <end position="161"/>
    </location>
</feature>
<keyword evidence="6 7" id="KW-0720">Serine protease</keyword>
<keyword evidence="9" id="KW-0732">Signal</keyword>
<dbReference type="PROSITE" id="PS51892">
    <property type="entry name" value="SUBTILASE"/>
    <property type="match status" value="1"/>
</dbReference>
<organism evidence="12 13">
    <name type="scientific">Fictibacillus macauensis ZFHKF-1</name>
    <dbReference type="NCBI Taxonomy" id="1196324"/>
    <lineage>
        <taxon>Bacteria</taxon>
        <taxon>Bacillati</taxon>
        <taxon>Bacillota</taxon>
        <taxon>Bacilli</taxon>
        <taxon>Bacillales</taxon>
        <taxon>Fictibacillaceae</taxon>
        <taxon>Fictibacillus</taxon>
    </lineage>
</organism>
<dbReference type="PRINTS" id="PR00723">
    <property type="entry name" value="SUBTILISIN"/>
</dbReference>
<dbReference type="Pfam" id="PF17936">
    <property type="entry name" value="Big_6"/>
    <property type="match status" value="2"/>
</dbReference>
<keyword evidence="5 7" id="KW-0378">Hydrolase</keyword>
<dbReference type="Gene3D" id="2.60.40.10">
    <property type="entry name" value="Immunoglobulins"/>
    <property type="match status" value="2"/>
</dbReference>
<evidence type="ECO:0000313" key="12">
    <source>
        <dbReference type="EMBL" id="EIT83934.1"/>
    </source>
</evidence>
<dbReference type="Proteomes" id="UP000004080">
    <property type="component" value="Unassembled WGS sequence"/>
</dbReference>
<feature type="chain" id="PRO_5003713070" evidence="9">
    <location>
        <begin position="32"/>
        <end position="894"/>
    </location>
</feature>
<dbReference type="MEROPS" id="S08.004"/>
<dbReference type="Pfam" id="PF00082">
    <property type="entry name" value="Peptidase_S8"/>
    <property type="match status" value="1"/>
</dbReference>
<dbReference type="RefSeq" id="WP_007203650.1">
    <property type="nucleotide sequence ID" value="NZ_AKKV01000042.1"/>
</dbReference>
<keyword evidence="3" id="KW-0964">Secreted</keyword>
<proteinExistence type="inferred from homology"/>
<evidence type="ECO:0000256" key="1">
    <source>
        <dbReference type="ARBA" id="ARBA00004613"/>
    </source>
</evidence>
<dbReference type="InterPro" id="IPR036852">
    <property type="entry name" value="Peptidase_S8/S53_dom_sf"/>
</dbReference>
<dbReference type="InterPro" id="IPR000209">
    <property type="entry name" value="Peptidase_S8/S53_dom"/>
</dbReference>
<dbReference type="PROSITE" id="PS00138">
    <property type="entry name" value="SUBTILASE_SER"/>
    <property type="match status" value="1"/>
</dbReference>
<dbReference type="InterPro" id="IPR034084">
    <property type="entry name" value="Thermitase-like_dom"/>
</dbReference>
<evidence type="ECO:0000259" key="11">
    <source>
        <dbReference type="Pfam" id="PF17936"/>
    </source>
</evidence>
<dbReference type="GO" id="GO:0006508">
    <property type="term" value="P:proteolysis"/>
    <property type="evidence" value="ECO:0007669"/>
    <property type="project" value="UniProtKB-KW"/>
</dbReference>
<dbReference type="PANTHER" id="PTHR43806">
    <property type="entry name" value="PEPTIDASE S8"/>
    <property type="match status" value="1"/>
</dbReference>
<dbReference type="PATRIC" id="fig|1196324.3.peg.3655"/>
<feature type="active site" description="Charge relay system" evidence="7">
    <location>
        <position position="655"/>
    </location>
</feature>
<dbReference type="eggNOG" id="COG1404">
    <property type="taxonomic scope" value="Bacteria"/>
</dbReference>
<dbReference type="InterPro" id="IPR041498">
    <property type="entry name" value="Big_6"/>
</dbReference>
<keyword evidence="4 7" id="KW-0645">Protease</keyword>
<dbReference type="STRING" id="1196324.A374_17904"/>
<dbReference type="PANTHER" id="PTHR43806:SF11">
    <property type="entry name" value="CEREVISIN-RELATED"/>
    <property type="match status" value="1"/>
</dbReference>
<name>I8AF00_9BACL</name>
<comment type="caution">
    <text evidence="12">The sequence shown here is derived from an EMBL/GenBank/DDBJ whole genome shotgun (WGS) entry which is preliminary data.</text>
</comment>
<evidence type="ECO:0000256" key="7">
    <source>
        <dbReference type="PROSITE-ProRule" id="PRU01240"/>
    </source>
</evidence>
<dbReference type="CDD" id="cd07484">
    <property type="entry name" value="Peptidases_S8_Thermitase_like"/>
    <property type="match status" value="1"/>
</dbReference>
<evidence type="ECO:0000256" key="2">
    <source>
        <dbReference type="ARBA" id="ARBA00011073"/>
    </source>
</evidence>
<protein>
    <submittedName>
        <fullName evidence="12">Cell wall-associated protease</fullName>
    </submittedName>
</protein>
<feature type="domain" description="Peptidase S8/S53" evidence="10">
    <location>
        <begin position="460"/>
        <end position="697"/>
    </location>
</feature>
<sequence>MRKMFKWNALLLVAVLVFAMLQPMTSRVALADSSDSLEGPSSLQQGKWVKSTIEKPEGEQWFELTPNQADVQKTTHARITLKTKANVSISVYPSKDRAEKDETFDMYRSNAIEQNGKPVEINMPYGWQGPYYIKVTNLGNPPSEDPEAPKEEAKAEEPASYEMEYHSVNLPPTTPDKGGMPVCPVEMTVGKEKAGQSVLAQLRHIRDGLLSQTKEGKELSSLYYKTAPFLVGKMIVSKDLREDVLQHLLVLKPIFKELAEKGGNSTHVITAQEQKAIDALYKIVLDATPSMWKDQIEKVADSVDLHHLAGKKLSDILVGAKLVNRNEAPSTELIVKLKDNEKAPITTSKLKQNGVSAEVKPAFPSQDAILDDLYVVKVKQPSSIKKQSAASQEAHMGMTKEKIEKLSGVEFVEENKQYHALTTDTQYPYQWSLENKDGKKGADIGFTKMNKLAATMPLQKVKVAVVDTGVDHTLADLKEVVHPELGKNFHKMGTSTIDDNAHGTHVAGIIAASANNGYSMTGINTSAEIIPVKVLDENGSGDLENVAKGIVYAANQGAKVINLSLGGPYSRSLEVAMKYAHDKGALLVVASGNEAKSEVSYPASSKYAFTIGATNSLDVVSDYSNYGKGLDMVAPGTDIPSIVPDGNVTFFSGTSMATPHVVGAASMLLAANPKLTAKEIATILTQTADQLSFHSVDSKLDKKQEMMDELLGAKSSVGYDKKSGWGRLNAYNALSAVRLHASIGKVTPTTLTGTAEKGASIVVKDGKHTLGKTTADNKGRYSVKIAPTLKAKVISVHITTSAASTTLHTVSVKAKVPAAPSVKAASATKLTGKAVAGGSITIMNKGKSKLAKGTVSKKGTFTLTYKKQKKGTKLYVTVTSRDGVPSKATVVTVK</sequence>
<reference evidence="12 13" key="1">
    <citation type="journal article" date="2012" name="J. Bacteriol.">
        <title>Genome of Bacillus macauensis ZFHKF-1, a Long-Chain-Forming Bacterium.</title>
        <authorList>
            <person name="Cai L."/>
            <person name="Zhang T."/>
        </authorList>
    </citation>
    <scope>NUCLEOTIDE SEQUENCE [LARGE SCALE GENOMIC DNA]</scope>
    <source>
        <strain evidence="12 13">ZFHKF-1</strain>
    </source>
</reference>
<evidence type="ECO:0000259" key="10">
    <source>
        <dbReference type="Pfam" id="PF00082"/>
    </source>
</evidence>
<gene>
    <name evidence="12" type="ORF">A374_17904</name>
</gene>
<keyword evidence="13" id="KW-1185">Reference proteome</keyword>
<feature type="domain" description="Bacterial Ig" evidence="11">
    <location>
        <begin position="817"/>
        <end position="894"/>
    </location>
</feature>
<dbReference type="InterPro" id="IPR050131">
    <property type="entry name" value="Peptidase_S8_subtilisin-like"/>
</dbReference>
<dbReference type="GO" id="GO:0004252">
    <property type="term" value="F:serine-type endopeptidase activity"/>
    <property type="evidence" value="ECO:0007669"/>
    <property type="project" value="UniProtKB-UniRule"/>
</dbReference>
<dbReference type="PROSITE" id="PS00137">
    <property type="entry name" value="SUBTILASE_HIS"/>
    <property type="match status" value="1"/>
</dbReference>
<evidence type="ECO:0000256" key="3">
    <source>
        <dbReference type="ARBA" id="ARBA00022525"/>
    </source>
</evidence>